<dbReference type="RefSeq" id="WP_066749490.1">
    <property type="nucleotide sequence ID" value="NZ_LXEN01000070.1"/>
</dbReference>
<dbReference type="OrthoDB" id="5837519at2"/>
<feature type="transmembrane region" description="Helical" evidence="1">
    <location>
        <begin position="12"/>
        <end position="30"/>
    </location>
</feature>
<evidence type="ECO:0000313" key="4">
    <source>
        <dbReference type="Proteomes" id="UP000094023"/>
    </source>
</evidence>
<proteinExistence type="predicted"/>
<keyword evidence="1" id="KW-1133">Transmembrane helix</keyword>
<evidence type="ECO:0000259" key="2">
    <source>
        <dbReference type="Pfam" id="PF13231"/>
    </source>
</evidence>
<comment type="caution">
    <text evidence="3">The sequence shown here is derived from an EMBL/GenBank/DDBJ whole genome shotgun (WGS) entry which is preliminary data.</text>
</comment>
<feature type="domain" description="Glycosyltransferase RgtA/B/C/D-like" evidence="2">
    <location>
        <begin position="75"/>
        <end position="214"/>
    </location>
</feature>
<feature type="transmembrane region" description="Helical" evidence="1">
    <location>
        <begin position="326"/>
        <end position="345"/>
    </location>
</feature>
<organism evidence="3 4">
    <name type="scientific">Proteus myxofaciens ATCC 19692</name>
    <dbReference type="NCBI Taxonomy" id="1354337"/>
    <lineage>
        <taxon>Bacteria</taxon>
        <taxon>Pseudomonadati</taxon>
        <taxon>Pseudomonadota</taxon>
        <taxon>Gammaproteobacteria</taxon>
        <taxon>Enterobacterales</taxon>
        <taxon>Morganellaceae</taxon>
        <taxon>Proteus</taxon>
    </lineage>
</organism>
<evidence type="ECO:0000313" key="3">
    <source>
        <dbReference type="EMBL" id="OAT30350.1"/>
    </source>
</evidence>
<accession>A0A198G076</accession>
<dbReference type="Proteomes" id="UP000094023">
    <property type="component" value="Unassembled WGS sequence"/>
</dbReference>
<dbReference type="EMBL" id="LXEN01000070">
    <property type="protein sequence ID" value="OAT30350.1"/>
    <property type="molecule type" value="Genomic_DNA"/>
</dbReference>
<dbReference type="STRING" id="1354337.M983_1516"/>
<feature type="transmembrane region" description="Helical" evidence="1">
    <location>
        <begin position="238"/>
        <end position="260"/>
    </location>
</feature>
<reference evidence="3 4" key="1">
    <citation type="submission" date="2016-04" db="EMBL/GenBank/DDBJ databases">
        <title>ATOL: Assembling a taxonomically balanced genome-scale reconstruction of the evolutionary history of the Enterobacteriaceae.</title>
        <authorList>
            <person name="Plunkett G.III."/>
            <person name="Neeno-Eckwall E.C."/>
            <person name="Glasner J.D."/>
            <person name="Perna N.T."/>
        </authorList>
    </citation>
    <scope>NUCLEOTIDE SEQUENCE [LARGE SCALE GENOMIC DNA]</scope>
    <source>
        <strain evidence="3 4">ATCC 19692</strain>
    </source>
</reference>
<keyword evidence="1" id="KW-0812">Transmembrane</keyword>
<dbReference type="PATRIC" id="fig|1354337.4.peg.1552"/>
<protein>
    <submittedName>
        <fullName evidence="3">PMT family glycosyltransferase</fullName>
    </submittedName>
</protein>
<dbReference type="GO" id="GO:0016740">
    <property type="term" value="F:transferase activity"/>
    <property type="evidence" value="ECO:0007669"/>
    <property type="project" value="UniProtKB-KW"/>
</dbReference>
<feature type="transmembrane region" description="Helical" evidence="1">
    <location>
        <begin position="196"/>
        <end position="217"/>
    </location>
</feature>
<feature type="transmembrane region" description="Helical" evidence="1">
    <location>
        <begin position="75"/>
        <end position="93"/>
    </location>
</feature>
<feature type="transmembrane region" description="Helical" evidence="1">
    <location>
        <begin position="272"/>
        <end position="291"/>
    </location>
</feature>
<name>A0A198G076_9GAMM</name>
<dbReference type="InterPro" id="IPR038731">
    <property type="entry name" value="RgtA/B/C-like"/>
</dbReference>
<feature type="transmembrane region" description="Helical" evidence="1">
    <location>
        <begin position="154"/>
        <end position="184"/>
    </location>
</feature>
<dbReference type="AlphaFoldDB" id="A0A198G076"/>
<keyword evidence="1" id="KW-0472">Membrane</keyword>
<keyword evidence="3" id="KW-0808">Transferase</keyword>
<gene>
    <name evidence="3" type="ORF">M983_1516</name>
</gene>
<keyword evidence="4" id="KW-1185">Reference proteome</keyword>
<sequence>MTSTATQLRKPVYWWIIGYAILWIFVSYLFDPTVPYDAVEAVNWGTNGGWGSPKNPWFVGFIMWPAIYGGIDFSFYWYFIHFIVIAIGLLGVWNLAYKLTKDASLAWFAMLGLNLSGVINFDIIPYNDNYILVGCWAWALYCFVCAINDNPKYWLGFAIVMGIATMGKYSSLAIIASVFILSVFVPKVRKSYHSPYFYLAMAIWFAFVIPNFIWLWQNDFAAFKWVNSQIDHRFNLRTARAALTVFYPVIIMWIIVRLYGGRTSWSTSQDSKLLNFILLFPLSIIFIWFCFNDGGRITEWLQPFMSVATALFVGSIKIKPTRSLRGILYGLGVFGLLIISGYTVVQATNVRGAGQKFIGVKVFVNEVEQAWHQRYHTPLAYTGGEYMHEWTTFYGKDRPHSAQPWIIKENIQPPNIYNRHITLDQLEEKGVVLIDKVGVHCDHAHFTEGLRHWPNLKIDDTQEIIFHSEPGGVGQPVCIGFVAPKTQQER</sequence>
<feature type="transmembrane region" description="Helical" evidence="1">
    <location>
        <begin position="105"/>
        <end position="124"/>
    </location>
</feature>
<evidence type="ECO:0000256" key="1">
    <source>
        <dbReference type="SAM" id="Phobius"/>
    </source>
</evidence>
<feature type="transmembrane region" description="Helical" evidence="1">
    <location>
        <begin position="130"/>
        <end position="147"/>
    </location>
</feature>
<dbReference type="Pfam" id="PF13231">
    <property type="entry name" value="PMT_2"/>
    <property type="match status" value="1"/>
</dbReference>